<accession>A0A1Y5T784</accession>
<dbReference type="SUPFAM" id="SSF55729">
    <property type="entry name" value="Acyl-CoA N-acyltransferases (Nat)"/>
    <property type="match status" value="1"/>
</dbReference>
<gene>
    <name evidence="2" type="ORF">PSJ8397_02927</name>
</gene>
<evidence type="ECO:0000259" key="1">
    <source>
        <dbReference type="Pfam" id="PF13302"/>
    </source>
</evidence>
<reference evidence="2 3" key="1">
    <citation type="submission" date="2017-03" db="EMBL/GenBank/DDBJ databases">
        <authorList>
            <person name="Afonso C.L."/>
            <person name="Miller P.J."/>
            <person name="Scott M.A."/>
            <person name="Spackman E."/>
            <person name="Goraichik I."/>
            <person name="Dimitrov K.M."/>
            <person name="Suarez D.L."/>
            <person name="Swayne D.E."/>
        </authorList>
    </citation>
    <scope>NUCLEOTIDE SEQUENCE [LARGE SCALE GENOMIC DNA]</scope>
    <source>
        <strain evidence="2 3">CECT 8397</strain>
    </source>
</reference>
<evidence type="ECO:0000313" key="2">
    <source>
        <dbReference type="EMBL" id="SLN55574.1"/>
    </source>
</evidence>
<protein>
    <recommendedName>
        <fullName evidence="1">N-acetyltransferase domain-containing protein</fullName>
    </recommendedName>
</protein>
<dbReference type="PANTHER" id="PTHR43792:SF1">
    <property type="entry name" value="N-ACETYLTRANSFERASE DOMAIN-CONTAINING PROTEIN"/>
    <property type="match status" value="1"/>
</dbReference>
<proteinExistence type="predicted"/>
<dbReference type="AlphaFoldDB" id="A0A1Y5T784"/>
<evidence type="ECO:0000313" key="3">
    <source>
        <dbReference type="Proteomes" id="UP000193623"/>
    </source>
</evidence>
<dbReference type="Gene3D" id="3.40.630.30">
    <property type="match status" value="1"/>
</dbReference>
<dbReference type="GO" id="GO:0016747">
    <property type="term" value="F:acyltransferase activity, transferring groups other than amino-acyl groups"/>
    <property type="evidence" value="ECO:0007669"/>
    <property type="project" value="InterPro"/>
</dbReference>
<dbReference type="InterPro" id="IPR051531">
    <property type="entry name" value="N-acetyltransferase"/>
</dbReference>
<organism evidence="2 3">
    <name type="scientific">Pseudooctadecabacter jejudonensis</name>
    <dbReference type="NCBI Taxonomy" id="1391910"/>
    <lineage>
        <taxon>Bacteria</taxon>
        <taxon>Pseudomonadati</taxon>
        <taxon>Pseudomonadota</taxon>
        <taxon>Alphaproteobacteria</taxon>
        <taxon>Rhodobacterales</taxon>
        <taxon>Paracoccaceae</taxon>
        <taxon>Pseudooctadecabacter</taxon>
    </lineage>
</organism>
<dbReference type="Pfam" id="PF13302">
    <property type="entry name" value="Acetyltransf_3"/>
    <property type="match status" value="1"/>
</dbReference>
<dbReference type="InterPro" id="IPR016181">
    <property type="entry name" value="Acyl_CoA_acyltransferase"/>
</dbReference>
<dbReference type="RefSeq" id="WP_085865314.1">
    <property type="nucleotide sequence ID" value="NZ_FWFT01000005.1"/>
</dbReference>
<dbReference type="OrthoDB" id="6293260at2"/>
<name>A0A1Y5T784_9RHOB</name>
<dbReference type="PANTHER" id="PTHR43792">
    <property type="entry name" value="GNAT FAMILY, PUTATIVE (AFU_ORTHOLOGUE AFUA_3G00765)-RELATED-RELATED"/>
    <property type="match status" value="1"/>
</dbReference>
<dbReference type="Proteomes" id="UP000193623">
    <property type="component" value="Unassembled WGS sequence"/>
</dbReference>
<feature type="domain" description="N-acetyltransferase" evidence="1">
    <location>
        <begin position="14"/>
        <end position="149"/>
    </location>
</feature>
<keyword evidence="3" id="KW-1185">Reference proteome</keyword>
<sequence length="184" mass="20357">MTQTYTIPTLQTDRLTLRAPRADDFAAFSKFALSDRTDFIGGPFTIKDANRMWGSLAGQWVLRGYGSFVACLKDGTPVGSLGCWHPMIWPEPEFGWTLWSANHEGKGYVTEALRTIMPWAWDVTGFTTFVSYIDASNLPSAHVARALGATFDQAATDALNGPDSLFYDPDEEDVHVYRHVKGAA</sequence>
<dbReference type="InterPro" id="IPR000182">
    <property type="entry name" value="GNAT_dom"/>
</dbReference>
<dbReference type="EMBL" id="FWFT01000005">
    <property type="protein sequence ID" value="SLN55574.1"/>
    <property type="molecule type" value="Genomic_DNA"/>
</dbReference>